<dbReference type="AlphaFoldDB" id="A0A2J6RK91"/>
<evidence type="ECO:0000256" key="1">
    <source>
        <dbReference type="ARBA" id="ARBA00004167"/>
    </source>
</evidence>
<feature type="transmembrane region" description="Helical" evidence="7">
    <location>
        <begin position="160"/>
        <end position="178"/>
    </location>
</feature>
<gene>
    <name evidence="10" type="ORF">L207DRAFT_513439</name>
</gene>
<protein>
    <recommendedName>
        <fullName evidence="9">ER membrane protein complex subunit 7 beta-sandwich domain-containing protein</fullName>
    </recommendedName>
</protein>
<feature type="signal peptide" evidence="8">
    <location>
        <begin position="1"/>
        <end position="17"/>
    </location>
</feature>
<comment type="subcellular location">
    <subcellularLocation>
        <location evidence="1">Membrane</location>
        <topology evidence="1">Single-pass membrane protein</topology>
    </subcellularLocation>
</comment>
<dbReference type="STRING" id="1149755.A0A2J6RK91"/>
<keyword evidence="2 7" id="KW-0812">Transmembrane</keyword>
<evidence type="ECO:0000256" key="7">
    <source>
        <dbReference type="SAM" id="Phobius"/>
    </source>
</evidence>
<evidence type="ECO:0000256" key="8">
    <source>
        <dbReference type="SAM" id="SignalP"/>
    </source>
</evidence>
<evidence type="ECO:0000256" key="3">
    <source>
        <dbReference type="ARBA" id="ARBA00022729"/>
    </source>
</evidence>
<proteinExistence type="predicted"/>
<accession>A0A2J6RK91</accession>
<keyword evidence="3 8" id="KW-0732">Signal</keyword>
<organism evidence="10 11">
    <name type="scientific">Hyaloscypha variabilis (strain UAMH 11265 / GT02V1 / F)</name>
    <name type="common">Meliniomyces variabilis</name>
    <dbReference type="NCBI Taxonomy" id="1149755"/>
    <lineage>
        <taxon>Eukaryota</taxon>
        <taxon>Fungi</taxon>
        <taxon>Dikarya</taxon>
        <taxon>Ascomycota</taxon>
        <taxon>Pezizomycotina</taxon>
        <taxon>Leotiomycetes</taxon>
        <taxon>Helotiales</taxon>
        <taxon>Hyaloscyphaceae</taxon>
        <taxon>Hyaloscypha</taxon>
        <taxon>Hyaloscypha variabilis</taxon>
    </lineage>
</organism>
<feature type="domain" description="ER membrane protein complex subunit 7 beta-sandwich" evidence="9">
    <location>
        <begin position="32"/>
        <end position="163"/>
    </location>
</feature>
<dbReference type="Proteomes" id="UP000235786">
    <property type="component" value="Unassembled WGS sequence"/>
</dbReference>
<dbReference type="InterPro" id="IPR019008">
    <property type="entry name" value="Beta_sandwich_EMC7"/>
</dbReference>
<dbReference type="GO" id="GO:0072546">
    <property type="term" value="C:EMC complex"/>
    <property type="evidence" value="ECO:0007669"/>
    <property type="project" value="TreeGrafter"/>
</dbReference>
<evidence type="ECO:0000256" key="6">
    <source>
        <dbReference type="SAM" id="MobiDB-lite"/>
    </source>
</evidence>
<reference evidence="10 11" key="1">
    <citation type="submission" date="2016-04" db="EMBL/GenBank/DDBJ databases">
        <title>A degradative enzymes factory behind the ericoid mycorrhizal symbiosis.</title>
        <authorList>
            <consortium name="DOE Joint Genome Institute"/>
            <person name="Martino E."/>
            <person name="Morin E."/>
            <person name="Grelet G."/>
            <person name="Kuo A."/>
            <person name="Kohler A."/>
            <person name="Daghino S."/>
            <person name="Barry K."/>
            <person name="Choi C."/>
            <person name="Cichocki N."/>
            <person name="Clum A."/>
            <person name="Copeland A."/>
            <person name="Hainaut M."/>
            <person name="Haridas S."/>
            <person name="Labutti K."/>
            <person name="Lindquist E."/>
            <person name="Lipzen A."/>
            <person name="Khouja H.-R."/>
            <person name="Murat C."/>
            <person name="Ohm R."/>
            <person name="Olson A."/>
            <person name="Spatafora J."/>
            <person name="Veneault-Fourrey C."/>
            <person name="Henrissat B."/>
            <person name="Grigoriev I."/>
            <person name="Martin F."/>
            <person name="Perotto S."/>
        </authorList>
    </citation>
    <scope>NUCLEOTIDE SEQUENCE [LARGE SCALE GENOMIC DNA]</scope>
    <source>
        <strain evidence="10 11">F</strain>
    </source>
</reference>
<evidence type="ECO:0000256" key="2">
    <source>
        <dbReference type="ARBA" id="ARBA00022692"/>
    </source>
</evidence>
<evidence type="ECO:0000259" key="9">
    <source>
        <dbReference type="Pfam" id="PF09430"/>
    </source>
</evidence>
<sequence>MHVSNFVTLISLPLVLASHLRVSIPSSQQLQHPNTLPASTHATLTTLSNTYSAPLRSDITFDFRNVTSGSYLLDVHCHTHAFAPLRVDVHEITPDGVGFDGQEVQVWGTFRGNEWSNKGEVVQAQNEDGIWSFDVRAQAGKDYFIERTGFSPLSLLKNPMILIAGVSMLIVFGMPYIMDNMDPDLKAEFEERQKVQPNPAANPLQNFDAAAWLAGSTSKESKRTDVPSNAERGITR</sequence>
<dbReference type="Pfam" id="PF09430">
    <property type="entry name" value="EMC7_beta-sandw"/>
    <property type="match status" value="1"/>
</dbReference>
<evidence type="ECO:0000313" key="11">
    <source>
        <dbReference type="Proteomes" id="UP000235786"/>
    </source>
</evidence>
<keyword evidence="5 7" id="KW-0472">Membrane</keyword>
<keyword evidence="11" id="KW-1185">Reference proteome</keyword>
<dbReference type="EMBL" id="KZ613947">
    <property type="protein sequence ID" value="PMD38945.1"/>
    <property type="molecule type" value="Genomic_DNA"/>
</dbReference>
<keyword evidence="4 7" id="KW-1133">Transmembrane helix</keyword>
<dbReference type="InterPro" id="IPR039163">
    <property type="entry name" value="EMC7"/>
</dbReference>
<evidence type="ECO:0000256" key="4">
    <source>
        <dbReference type="ARBA" id="ARBA00022989"/>
    </source>
</evidence>
<evidence type="ECO:0000256" key="5">
    <source>
        <dbReference type="ARBA" id="ARBA00023136"/>
    </source>
</evidence>
<evidence type="ECO:0000313" key="10">
    <source>
        <dbReference type="EMBL" id="PMD38945.1"/>
    </source>
</evidence>
<dbReference type="PANTHER" id="PTHR13605">
    <property type="entry name" value="ER MEMBRANE PROTEIN COMPLEX SUBUNIT 7"/>
    <property type="match status" value="1"/>
</dbReference>
<dbReference type="PANTHER" id="PTHR13605:SF4">
    <property type="entry name" value="ER MEMBRANE PROTEIN COMPLEX SUBUNIT 7"/>
    <property type="match status" value="1"/>
</dbReference>
<dbReference type="OrthoDB" id="27095at2759"/>
<feature type="region of interest" description="Disordered" evidence="6">
    <location>
        <begin position="215"/>
        <end position="236"/>
    </location>
</feature>
<feature type="chain" id="PRO_5014370073" description="ER membrane protein complex subunit 7 beta-sandwich domain-containing protein" evidence="8">
    <location>
        <begin position="18"/>
        <end position="236"/>
    </location>
</feature>
<name>A0A2J6RK91_HYAVF</name>